<keyword evidence="1" id="KW-0732">Signal</keyword>
<feature type="signal peptide" evidence="1">
    <location>
        <begin position="1"/>
        <end position="21"/>
    </location>
</feature>
<accession>A0A097ENS5</accession>
<organism evidence="2 3">
    <name type="scientific">Candidatus Francisella endociliophora</name>
    <dbReference type="NCBI Taxonomy" id="653937"/>
    <lineage>
        <taxon>Bacteria</taxon>
        <taxon>Pseudomonadati</taxon>
        <taxon>Pseudomonadota</taxon>
        <taxon>Gammaproteobacteria</taxon>
        <taxon>Thiotrichales</taxon>
        <taxon>Francisellaceae</taxon>
        <taxon>Francisella</taxon>
    </lineage>
</organism>
<evidence type="ECO:0000313" key="2">
    <source>
        <dbReference type="EMBL" id="AIT09218.1"/>
    </source>
</evidence>
<reference evidence="2 3" key="1">
    <citation type="submission" date="2014-10" db="EMBL/GenBank/DDBJ databases">
        <title>Whole genome sequence of Francisella endociliophora strain FSC1006, isolated from a laboratory culture of the marine ciliate Euplotes raikovi.</title>
        <authorList>
            <person name="Granberg M."/>
            <person name="Backman S."/>
            <person name="Lundmark E."/>
            <person name="Nilsson E."/>
            <person name="Karlsson E."/>
            <person name="Thelaus J."/>
            <person name="Ohrman C."/>
            <person name="Larkeryd A."/>
            <person name="Stenberg P."/>
        </authorList>
    </citation>
    <scope>NUCLEOTIDE SEQUENCE [LARGE SCALE GENOMIC DNA]</scope>
    <source>
        <strain evidence="2 3">FSC1006</strain>
    </source>
</reference>
<dbReference type="STRING" id="1547445.LO80_04005"/>
<dbReference type="EMBL" id="CP009574">
    <property type="protein sequence ID" value="AIT09218.1"/>
    <property type="molecule type" value="Genomic_DNA"/>
</dbReference>
<dbReference type="RefSeq" id="WP_040008786.1">
    <property type="nucleotide sequence ID" value="NZ_CP009574.1"/>
</dbReference>
<dbReference type="OrthoDB" id="9820983at2"/>
<protein>
    <submittedName>
        <fullName evidence="2">Uncharacterized protein</fullName>
    </submittedName>
</protein>
<feature type="chain" id="PRO_5001930037" evidence="1">
    <location>
        <begin position="22"/>
        <end position="342"/>
    </location>
</feature>
<sequence length="342" mass="38383">MLVKKTILVGSLLLSLNIAVAADEGYTFCGYKTQAADPETSQQFKFREMTDNYTIKPAAYKTQAKKEDLDTVMLGSGITLDKYTISSFNKENAKSDYVNLPAMGPFMMVYSDEYKKNIPAAWVYWIGDGQTTVNGHYQPYNRVLEPINFVFVVKGFEDKAKANKYLVEQLEKADFTKNYSDQHSGGYAGIFKDSDGKLQTFKQIGGMVNGAYHGYTFEDVDNPDIGGNHFRVFGPYQDNDSGAYIYTASISKESPRFYKDNKQCGHMFESFTTAKSKLAIGLLDNTKAKVYDTNLFTTIPDRIVKAGDNVDTYFTGDQQITNSQISNVAFVAVFDKKRSDFI</sequence>
<name>A0A097ENS5_9GAMM</name>
<dbReference type="Proteomes" id="UP000029672">
    <property type="component" value="Chromosome"/>
</dbReference>
<dbReference type="HOGENOM" id="CLU_810745_0_0_6"/>
<evidence type="ECO:0000256" key="1">
    <source>
        <dbReference type="SAM" id="SignalP"/>
    </source>
</evidence>
<dbReference type="AlphaFoldDB" id="A0A097ENS5"/>
<dbReference type="KEGG" id="frf:LO80_04005"/>
<gene>
    <name evidence="2" type="ORF">LO80_04005</name>
</gene>
<evidence type="ECO:0000313" key="3">
    <source>
        <dbReference type="Proteomes" id="UP000029672"/>
    </source>
</evidence>
<proteinExistence type="predicted"/>
<keyword evidence="3" id="KW-1185">Reference proteome</keyword>